<protein>
    <submittedName>
        <fullName evidence="2">Phosphotransferase</fullName>
    </submittedName>
</protein>
<sequence length="322" mass="35220">MNVPSAPPPPRQAPMAINRVEWTALPHKSRLAIEDQLGSPVVAAETQRGGFSPGMAAIVRCADGSRYFIKAVNPDLNPVSPRLYRDEALFSAALPNGMPVPRLRHVYDDGDWIALVFDAINGRMPELPWRPAEVQRLMETIQSLSTTPLAGELTGLPSVPDRLQHSFGAYRRLANTPQNLTVWERGNIDRLAAAAESALEPMAGDSLVHLDLRADNIVLAHDGGTYIVDWSWASSGASWLDKVCFLVNVATYGGDAERFLRGDQFLASVPSDHVTAFLIGLCGMWTEAVAAPPPPGLPALRDFQRLERDATLAWIRSRTGWN</sequence>
<name>A0A5P8K8W0_9ACTN</name>
<dbReference type="InterPro" id="IPR011009">
    <property type="entry name" value="Kinase-like_dom_sf"/>
</dbReference>
<keyword evidence="2" id="KW-0808">Transferase</keyword>
<dbReference type="Gene3D" id="3.90.1200.10">
    <property type="match status" value="1"/>
</dbReference>
<evidence type="ECO:0000259" key="1">
    <source>
        <dbReference type="Pfam" id="PF01636"/>
    </source>
</evidence>
<evidence type="ECO:0000313" key="2">
    <source>
        <dbReference type="EMBL" id="QFQ99474.1"/>
    </source>
</evidence>
<dbReference type="KEGG" id="sphv:F9278_28705"/>
<proteinExistence type="predicted"/>
<dbReference type="InterPro" id="IPR002575">
    <property type="entry name" value="Aminoglycoside_PTrfase"/>
</dbReference>
<organism evidence="2 3">
    <name type="scientific">Streptomyces phaeolivaceus</name>
    <dbReference type="NCBI Taxonomy" id="2653200"/>
    <lineage>
        <taxon>Bacteria</taxon>
        <taxon>Bacillati</taxon>
        <taxon>Actinomycetota</taxon>
        <taxon>Actinomycetes</taxon>
        <taxon>Kitasatosporales</taxon>
        <taxon>Streptomycetaceae</taxon>
        <taxon>Streptomyces</taxon>
    </lineage>
</organism>
<dbReference type="Proteomes" id="UP000327294">
    <property type="component" value="Chromosome"/>
</dbReference>
<dbReference type="SUPFAM" id="SSF56112">
    <property type="entry name" value="Protein kinase-like (PK-like)"/>
    <property type="match status" value="1"/>
</dbReference>
<dbReference type="Pfam" id="PF01636">
    <property type="entry name" value="APH"/>
    <property type="match status" value="1"/>
</dbReference>
<gene>
    <name evidence="2" type="ORF">F9278_28705</name>
</gene>
<dbReference type="AlphaFoldDB" id="A0A5P8K8W0"/>
<dbReference type="GO" id="GO:0016740">
    <property type="term" value="F:transferase activity"/>
    <property type="evidence" value="ECO:0007669"/>
    <property type="project" value="UniProtKB-KW"/>
</dbReference>
<reference evidence="2 3" key="1">
    <citation type="submission" date="2019-10" db="EMBL/GenBank/DDBJ databases">
        <title>Streptomyces sp. strain GY16 isolated from leaves of Broussonetia papyrifera.</title>
        <authorList>
            <person name="Mo P."/>
        </authorList>
    </citation>
    <scope>NUCLEOTIDE SEQUENCE [LARGE SCALE GENOMIC DNA]</scope>
    <source>
        <strain evidence="2 3">GY16</strain>
    </source>
</reference>
<evidence type="ECO:0000313" key="3">
    <source>
        <dbReference type="Proteomes" id="UP000327294"/>
    </source>
</evidence>
<accession>A0A5P8K8W0</accession>
<feature type="domain" description="Aminoglycoside phosphotransferase" evidence="1">
    <location>
        <begin position="65"/>
        <end position="246"/>
    </location>
</feature>
<dbReference type="EMBL" id="CP045096">
    <property type="protein sequence ID" value="QFQ99474.1"/>
    <property type="molecule type" value="Genomic_DNA"/>
</dbReference>
<keyword evidence="3" id="KW-1185">Reference proteome</keyword>